<feature type="transmembrane region" description="Helical" evidence="5">
    <location>
        <begin position="297"/>
        <end position="321"/>
    </location>
</feature>
<gene>
    <name evidence="6" type="ORF">Gasu_58100</name>
</gene>
<evidence type="ECO:0000256" key="5">
    <source>
        <dbReference type="SAM" id="Phobius"/>
    </source>
</evidence>
<evidence type="ECO:0000256" key="4">
    <source>
        <dbReference type="ARBA" id="ARBA00023136"/>
    </source>
</evidence>
<dbReference type="PANTHER" id="PTHR30249">
    <property type="entry name" value="PUTATIVE SEROTONIN TRANSPORTER"/>
    <property type="match status" value="1"/>
</dbReference>
<evidence type="ECO:0000256" key="2">
    <source>
        <dbReference type="ARBA" id="ARBA00022692"/>
    </source>
</evidence>
<protein>
    <submittedName>
        <fullName evidence="6">Uncharacterized protein</fullName>
    </submittedName>
</protein>
<evidence type="ECO:0000256" key="3">
    <source>
        <dbReference type="ARBA" id="ARBA00022989"/>
    </source>
</evidence>
<dbReference type="GO" id="GO:0016020">
    <property type="term" value="C:membrane"/>
    <property type="evidence" value="ECO:0007669"/>
    <property type="project" value="UniProtKB-SubCell"/>
</dbReference>
<feature type="transmembrane region" description="Helical" evidence="5">
    <location>
        <begin position="161"/>
        <end position="183"/>
    </location>
</feature>
<dbReference type="eggNOG" id="ENOG502QQ63">
    <property type="taxonomic scope" value="Eukaryota"/>
</dbReference>
<dbReference type="OMA" id="MGKPSPF"/>
<keyword evidence="7" id="KW-1185">Reference proteome</keyword>
<comment type="subcellular location">
    <subcellularLocation>
        <location evidence="1">Membrane</location>
        <topology evidence="1">Multi-pass membrane protein</topology>
    </subcellularLocation>
</comment>
<sequence length="517" mass="57153">MTDKNSKANNRMDPSIHMSFIALSLPCVTLTTFSQQNKQVGKLRSSLVSKSVLIPSRCKLDAFRIRHGHRPSPLWLTCQDSNSSSNWSTHKLRTWSRIVLGVAILYAIDRCFAFTLNRFAVNFPSSLAGMLTIFILLLAFQNKKLGSLSISQHIFDGFLPSVQFLSRWLAVFFVPNLVMLPLFPVKDPLELTKMGVLIVICLVATLLFTAFLSSFLGRKESQWKKLSVQSSVTSLKTYTSPPSVFIISFWSLISISSAIGLYYQKRLSYAFFYLYSLSTTLSGFCLGQWIPVEMKKFIHPITFCTLFAMLSLFLIAKWIAIPFHVTLNTYLRRGVGLWKGGAGSLLLTFLSPAVVSFAFQMYSRKKFLQQYMFTLLSSCTLASLFGLFSTAYVAKLLQLSPITRVSLIPRSITVPLAVAISSMLNGDISLTSTAVAVTGMIGANINKELLSLLGIHQSVARGISTGASAHGLGTAAMAEEPEAFPFAAISMTLVATISTILTSFPLIRRWLLWVAGI</sequence>
<dbReference type="RefSeq" id="XP_005703097.1">
    <property type="nucleotide sequence ID" value="XM_005703040.1"/>
</dbReference>
<accession>M2X9P0</accession>
<evidence type="ECO:0000256" key="1">
    <source>
        <dbReference type="ARBA" id="ARBA00004141"/>
    </source>
</evidence>
<feature type="transmembrane region" description="Helical" evidence="5">
    <location>
        <begin position="16"/>
        <end position="34"/>
    </location>
</feature>
<dbReference type="Proteomes" id="UP000030680">
    <property type="component" value="Unassembled WGS sequence"/>
</dbReference>
<feature type="transmembrane region" description="Helical" evidence="5">
    <location>
        <begin position="269"/>
        <end position="290"/>
    </location>
</feature>
<dbReference type="STRING" id="130081.M2X9P0"/>
<dbReference type="EMBL" id="KB454546">
    <property type="protein sequence ID" value="EME26577.1"/>
    <property type="molecule type" value="Genomic_DNA"/>
</dbReference>
<feature type="transmembrane region" description="Helical" evidence="5">
    <location>
        <begin position="341"/>
        <end position="359"/>
    </location>
</feature>
<feature type="transmembrane region" description="Helical" evidence="5">
    <location>
        <begin position="371"/>
        <end position="394"/>
    </location>
</feature>
<evidence type="ECO:0000313" key="6">
    <source>
        <dbReference type="EMBL" id="EME26577.1"/>
    </source>
</evidence>
<dbReference type="InterPro" id="IPR007300">
    <property type="entry name" value="CidB/LrgB"/>
</dbReference>
<keyword evidence="2 5" id="KW-0812">Transmembrane</keyword>
<feature type="transmembrane region" description="Helical" evidence="5">
    <location>
        <begin position="122"/>
        <end position="140"/>
    </location>
</feature>
<dbReference type="PANTHER" id="PTHR30249:SF0">
    <property type="entry name" value="PLASTIDAL GLYCOLATE_GLYCERATE TRANSLOCATOR 1, CHLOROPLASTIC"/>
    <property type="match status" value="1"/>
</dbReference>
<dbReference type="AlphaFoldDB" id="M2X9P0"/>
<feature type="transmembrane region" description="Helical" evidence="5">
    <location>
        <begin position="244"/>
        <end position="263"/>
    </location>
</feature>
<reference evidence="7" key="1">
    <citation type="journal article" date="2013" name="Science">
        <title>Gene transfer from bacteria and archaea facilitated evolution of an extremophilic eukaryote.</title>
        <authorList>
            <person name="Schonknecht G."/>
            <person name="Chen W.H."/>
            <person name="Ternes C.M."/>
            <person name="Barbier G.G."/>
            <person name="Shrestha R.P."/>
            <person name="Stanke M."/>
            <person name="Brautigam A."/>
            <person name="Baker B.J."/>
            <person name="Banfield J.F."/>
            <person name="Garavito R.M."/>
            <person name="Carr K."/>
            <person name="Wilkerson C."/>
            <person name="Rensing S.A."/>
            <person name="Gagneul D."/>
            <person name="Dickenson N.E."/>
            <person name="Oesterhelt C."/>
            <person name="Lercher M.J."/>
            <person name="Weber A.P."/>
        </authorList>
    </citation>
    <scope>NUCLEOTIDE SEQUENCE [LARGE SCALE GENOMIC DNA]</scope>
    <source>
        <strain evidence="7">074W</strain>
    </source>
</reference>
<dbReference type="Gramene" id="EME26577">
    <property type="protein sequence ID" value="EME26577"/>
    <property type="gene ID" value="Gasu_58100"/>
</dbReference>
<name>M2X9P0_GALSU</name>
<dbReference type="OrthoDB" id="2502820at2759"/>
<dbReference type="GeneID" id="17085543"/>
<keyword evidence="3 5" id="KW-1133">Transmembrane helix</keyword>
<dbReference type="KEGG" id="gsl:Gasu_58100"/>
<organism evidence="6 7">
    <name type="scientific">Galdieria sulphuraria</name>
    <name type="common">Red alga</name>
    <dbReference type="NCBI Taxonomy" id="130081"/>
    <lineage>
        <taxon>Eukaryota</taxon>
        <taxon>Rhodophyta</taxon>
        <taxon>Bangiophyceae</taxon>
        <taxon>Galdieriales</taxon>
        <taxon>Galdieriaceae</taxon>
        <taxon>Galdieria</taxon>
    </lineage>
</organism>
<keyword evidence="4 5" id="KW-0472">Membrane</keyword>
<feature type="transmembrane region" description="Helical" evidence="5">
    <location>
        <begin position="483"/>
        <end position="507"/>
    </location>
</feature>
<proteinExistence type="predicted"/>
<dbReference type="Pfam" id="PF04172">
    <property type="entry name" value="LrgB"/>
    <property type="match status" value="1"/>
</dbReference>
<evidence type="ECO:0000313" key="7">
    <source>
        <dbReference type="Proteomes" id="UP000030680"/>
    </source>
</evidence>
<feature type="transmembrane region" description="Helical" evidence="5">
    <location>
        <begin position="195"/>
        <end position="216"/>
    </location>
</feature>